<dbReference type="AlphaFoldDB" id="A0A0A9BDT5"/>
<reference evidence="1" key="1">
    <citation type="submission" date="2014-09" db="EMBL/GenBank/DDBJ databases">
        <authorList>
            <person name="Magalhaes I.L.F."/>
            <person name="Oliveira U."/>
            <person name="Santos F.R."/>
            <person name="Vidigal T.H.D.A."/>
            <person name="Brescovit A.D."/>
            <person name="Santos A.J."/>
        </authorList>
    </citation>
    <scope>NUCLEOTIDE SEQUENCE</scope>
    <source>
        <tissue evidence="1">Shoot tissue taken approximately 20 cm above the soil surface</tissue>
    </source>
</reference>
<organism evidence="1">
    <name type="scientific">Arundo donax</name>
    <name type="common">Giant reed</name>
    <name type="synonym">Donax arundinaceus</name>
    <dbReference type="NCBI Taxonomy" id="35708"/>
    <lineage>
        <taxon>Eukaryota</taxon>
        <taxon>Viridiplantae</taxon>
        <taxon>Streptophyta</taxon>
        <taxon>Embryophyta</taxon>
        <taxon>Tracheophyta</taxon>
        <taxon>Spermatophyta</taxon>
        <taxon>Magnoliopsida</taxon>
        <taxon>Liliopsida</taxon>
        <taxon>Poales</taxon>
        <taxon>Poaceae</taxon>
        <taxon>PACMAD clade</taxon>
        <taxon>Arundinoideae</taxon>
        <taxon>Arundineae</taxon>
        <taxon>Arundo</taxon>
    </lineage>
</organism>
<dbReference type="EMBL" id="GBRH01240428">
    <property type="protein sequence ID" value="JAD57467.1"/>
    <property type="molecule type" value="Transcribed_RNA"/>
</dbReference>
<reference evidence="1" key="2">
    <citation type="journal article" date="2015" name="Data Brief">
        <title>Shoot transcriptome of the giant reed, Arundo donax.</title>
        <authorList>
            <person name="Barrero R.A."/>
            <person name="Guerrero F.D."/>
            <person name="Moolhuijzen P."/>
            <person name="Goolsby J.A."/>
            <person name="Tidwell J."/>
            <person name="Bellgard S.E."/>
            <person name="Bellgard M.I."/>
        </authorList>
    </citation>
    <scope>NUCLEOTIDE SEQUENCE</scope>
    <source>
        <tissue evidence="1">Shoot tissue taken approximately 20 cm above the soil surface</tissue>
    </source>
</reference>
<name>A0A0A9BDT5_ARUDO</name>
<sequence>MSGAHRNTYPKVRICIQMDINCLIKDGASWCCKAHTDKSGMRVQGEP</sequence>
<proteinExistence type="predicted"/>
<evidence type="ECO:0000313" key="1">
    <source>
        <dbReference type="EMBL" id="JAD57467.1"/>
    </source>
</evidence>
<accession>A0A0A9BDT5</accession>
<protein>
    <submittedName>
        <fullName evidence="1">Uncharacterized protein</fullName>
    </submittedName>
</protein>